<dbReference type="Proteomes" id="UP001595855">
    <property type="component" value="Unassembled WGS sequence"/>
</dbReference>
<comment type="caution">
    <text evidence="2">The sequence shown here is derived from an EMBL/GenBank/DDBJ whole genome shotgun (WGS) entry which is preliminary data.</text>
</comment>
<sequence length="206" mass="21823">MSSTRNAAPDAPLDASPHVSDVTSDGAAWLASAGAYPRSTLAHWEERPEAPVVLPCGSAFDVVSAPAIFGRRMLDRMWDDGPGSGPVAEYRGRMLLFAAPGTAQRLPSLLAWEEWGARGRAGGRTGAVPPLLCHGAGDAVTVPAPAGAARRSASRWLVAPDTRLPWLPGPEIMLWAAVRAARAAVRISIFPPADQDAKVYDVSRRR</sequence>
<evidence type="ECO:0000313" key="3">
    <source>
        <dbReference type="Proteomes" id="UP001595855"/>
    </source>
</evidence>
<protein>
    <submittedName>
        <fullName evidence="2">Bifunctional DNA primase/polymerase</fullName>
    </submittedName>
</protein>
<dbReference type="EMBL" id="JBHSJO010000001">
    <property type="protein sequence ID" value="MFC5017716.1"/>
    <property type="molecule type" value="Genomic_DNA"/>
</dbReference>
<reference evidence="3" key="1">
    <citation type="journal article" date="2019" name="Int. J. Syst. Evol. Microbiol.">
        <title>The Global Catalogue of Microorganisms (GCM) 10K type strain sequencing project: providing services to taxonomists for standard genome sequencing and annotation.</title>
        <authorList>
            <consortium name="The Broad Institute Genomics Platform"/>
            <consortium name="The Broad Institute Genome Sequencing Center for Infectious Disease"/>
            <person name="Wu L."/>
            <person name="Ma J."/>
        </authorList>
    </citation>
    <scope>NUCLEOTIDE SEQUENCE [LARGE SCALE GENOMIC DNA]</scope>
    <source>
        <strain evidence="3">CGMCC 4.1542</strain>
    </source>
</reference>
<feature type="domain" description="DNA primase/polymerase bifunctional N-terminal" evidence="1">
    <location>
        <begin position="27"/>
        <end position="162"/>
    </location>
</feature>
<dbReference type="RefSeq" id="WP_271416069.1">
    <property type="nucleotide sequence ID" value="NZ_BAAATN010000002.1"/>
</dbReference>
<dbReference type="Pfam" id="PF09250">
    <property type="entry name" value="Prim-Pol"/>
    <property type="match status" value="1"/>
</dbReference>
<evidence type="ECO:0000259" key="1">
    <source>
        <dbReference type="Pfam" id="PF09250"/>
    </source>
</evidence>
<name>A0ABV9WWW5_9ACTN</name>
<organism evidence="2 3">
    <name type="scientific">Streptomyces lienomycini</name>
    <dbReference type="NCBI Taxonomy" id="284035"/>
    <lineage>
        <taxon>Bacteria</taxon>
        <taxon>Bacillati</taxon>
        <taxon>Actinomycetota</taxon>
        <taxon>Actinomycetes</taxon>
        <taxon>Kitasatosporales</taxon>
        <taxon>Streptomycetaceae</taxon>
        <taxon>Streptomyces</taxon>
    </lineage>
</organism>
<keyword evidence="3" id="KW-1185">Reference proteome</keyword>
<dbReference type="InterPro" id="IPR015330">
    <property type="entry name" value="DNA_primase/pol_bifunc_N"/>
</dbReference>
<gene>
    <name evidence="2" type="ORF">ACFPRC_22960</name>
</gene>
<accession>A0ABV9WWW5</accession>
<proteinExistence type="predicted"/>
<evidence type="ECO:0000313" key="2">
    <source>
        <dbReference type="EMBL" id="MFC5017716.1"/>
    </source>
</evidence>